<dbReference type="PROSITE" id="PS50240">
    <property type="entry name" value="TRYPSIN_DOM"/>
    <property type="match status" value="1"/>
</dbReference>
<dbReference type="EMBL" id="JAATJU010026848">
    <property type="protein sequence ID" value="KAH0501212.1"/>
    <property type="molecule type" value="Genomic_DNA"/>
</dbReference>
<accession>A0A8J6G038</accession>
<dbReference type="GO" id="GO:0030141">
    <property type="term" value="C:secretory granule"/>
    <property type="evidence" value="ECO:0007669"/>
    <property type="project" value="TreeGrafter"/>
</dbReference>
<dbReference type="InterPro" id="IPR012347">
    <property type="entry name" value="Ferritin-like"/>
</dbReference>
<dbReference type="AlphaFoldDB" id="A0A8J6G038"/>
<dbReference type="Pfam" id="PF00089">
    <property type="entry name" value="Trypsin"/>
    <property type="match status" value="1"/>
</dbReference>
<protein>
    <submittedName>
        <fullName evidence="4">Trypsin</fullName>
    </submittedName>
</protein>
<feature type="domain" description="Ferritin-like diiron" evidence="3">
    <location>
        <begin position="230"/>
        <end position="263"/>
    </location>
</feature>
<dbReference type="Gene3D" id="1.20.1260.10">
    <property type="match status" value="1"/>
</dbReference>
<gene>
    <name evidence="4" type="ORF">LTLLF_198475</name>
</gene>
<dbReference type="InterPro" id="IPR009078">
    <property type="entry name" value="Ferritin-like_SF"/>
</dbReference>
<dbReference type="InterPro" id="IPR043504">
    <property type="entry name" value="Peptidase_S1_PA_chymotrypsin"/>
</dbReference>
<organism evidence="4 5">
    <name type="scientific">Microtus ochrogaster</name>
    <name type="common">Prairie vole</name>
    <dbReference type="NCBI Taxonomy" id="79684"/>
    <lineage>
        <taxon>Eukaryota</taxon>
        <taxon>Metazoa</taxon>
        <taxon>Chordata</taxon>
        <taxon>Craniata</taxon>
        <taxon>Vertebrata</taxon>
        <taxon>Euteleostomi</taxon>
        <taxon>Mammalia</taxon>
        <taxon>Eutheria</taxon>
        <taxon>Euarchontoglires</taxon>
        <taxon>Glires</taxon>
        <taxon>Rodentia</taxon>
        <taxon>Myomorpha</taxon>
        <taxon>Muroidea</taxon>
        <taxon>Cricetidae</taxon>
        <taxon>Arvicolinae</taxon>
        <taxon>Microtus</taxon>
    </lineage>
</organism>
<dbReference type="InterPro" id="IPR009040">
    <property type="entry name" value="Ferritin-like_diiron"/>
</dbReference>
<proteinExistence type="predicted"/>
<evidence type="ECO:0000259" key="3">
    <source>
        <dbReference type="PROSITE" id="PS50905"/>
    </source>
</evidence>
<dbReference type="InterPro" id="IPR018114">
    <property type="entry name" value="TRYPSIN_HIS"/>
</dbReference>
<dbReference type="PANTHER" id="PTHR24271:SF44">
    <property type="entry name" value="1700074P13RIK PROTEIN"/>
    <property type="match status" value="1"/>
</dbReference>
<dbReference type="PROSITE" id="PS50905">
    <property type="entry name" value="FERRITIN_LIKE"/>
    <property type="match status" value="1"/>
</dbReference>
<keyword evidence="1" id="KW-1015">Disulfide bond</keyword>
<comment type="caution">
    <text evidence="4">The sequence shown here is derived from an EMBL/GenBank/DDBJ whole genome shotgun (WGS) entry which is preliminary data.</text>
</comment>
<evidence type="ECO:0000313" key="4">
    <source>
        <dbReference type="EMBL" id="KAH0501212.1"/>
    </source>
</evidence>
<dbReference type="PANTHER" id="PTHR24271">
    <property type="entry name" value="KALLIKREIN-RELATED"/>
    <property type="match status" value="1"/>
</dbReference>
<dbReference type="PROSITE" id="PS00134">
    <property type="entry name" value="TRYPSIN_HIS"/>
    <property type="match status" value="1"/>
</dbReference>
<evidence type="ECO:0000256" key="1">
    <source>
        <dbReference type="ARBA" id="ARBA00023157"/>
    </source>
</evidence>
<reference evidence="4" key="1">
    <citation type="submission" date="2020-03" db="EMBL/GenBank/DDBJ databases">
        <title>Studies in the Genomics of Life Span.</title>
        <authorList>
            <person name="Glass D."/>
        </authorList>
    </citation>
    <scope>NUCLEOTIDE SEQUENCE</scope>
    <source>
        <strain evidence="4">LTLLF</strain>
        <tissue evidence="4">Muscle</tissue>
    </source>
</reference>
<dbReference type="SMART" id="SM00020">
    <property type="entry name" value="Tryp_SPc"/>
    <property type="match status" value="1"/>
</dbReference>
<dbReference type="GO" id="GO:0004252">
    <property type="term" value="F:serine-type endopeptidase activity"/>
    <property type="evidence" value="ECO:0007669"/>
    <property type="project" value="InterPro"/>
</dbReference>
<dbReference type="InterPro" id="IPR001254">
    <property type="entry name" value="Trypsin_dom"/>
</dbReference>
<feature type="domain" description="Peptidase S1" evidence="2">
    <location>
        <begin position="13"/>
        <end position="138"/>
    </location>
</feature>
<dbReference type="SUPFAM" id="SSF50494">
    <property type="entry name" value="Trypsin-like serine proteases"/>
    <property type="match status" value="1"/>
</dbReference>
<dbReference type="InterPro" id="IPR001314">
    <property type="entry name" value="Peptidase_S1A"/>
</dbReference>
<dbReference type="Gene3D" id="2.40.10.10">
    <property type="entry name" value="Trypsin-like serine proteases"/>
    <property type="match status" value="2"/>
</dbReference>
<dbReference type="PRINTS" id="PR00722">
    <property type="entry name" value="CHYMOTRYPSIN"/>
</dbReference>
<dbReference type="GO" id="GO:0006508">
    <property type="term" value="P:proteolysis"/>
    <property type="evidence" value="ECO:0007669"/>
    <property type="project" value="InterPro"/>
</dbReference>
<dbReference type="Proteomes" id="UP000710432">
    <property type="component" value="Unassembled WGS sequence"/>
</dbReference>
<name>A0A8J6G038_MICOH</name>
<dbReference type="FunFam" id="2.40.10.10:FF:000005">
    <property type="entry name" value="Serine protease 37"/>
    <property type="match status" value="1"/>
</dbReference>
<dbReference type="InterPro" id="IPR009003">
    <property type="entry name" value="Peptidase_S1_PA"/>
</dbReference>
<sequence>MFLPLITHSPEAILGNIQDLDEQLPVDFNVPYMVYLQSRPEPCVGTLIDPQWVLTAAHCSLPAKIRLGVYQPNIKNEREQIYSYSLTVVHPNYDPNTRKNDLMLIKLSYPATINTHVGTIAIAMEPMIFNETCFIPTWIWNSYKNCAVTLHCIQPVLPVITVWFLDILQEDSAASFVLQLHQFLSVFPARPLRSQPAAPSQNPLQTRCSAAPASPATAAMTTASPSQVRQNYHQDSEAAINRQINLELYASYVYLSVLLLRPG</sequence>
<dbReference type="SUPFAM" id="SSF47240">
    <property type="entry name" value="Ferritin-like"/>
    <property type="match status" value="1"/>
</dbReference>
<evidence type="ECO:0000313" key="5">
    <source>
        <dbReference type="Proteomes" id="UP000710432"/>
    </source>
</evidence>
<evidence type="ECO:0000259" key="2">
    <source>
        <dbReference type="PROSITE" id="PS50240"/>
    </source>
</evidence>